<gene>
    <name evidence="1" type="ORF">BCR34DRAFT_603699</name>
</gene>
<proteinExistence type="predicted"/>
<sequence length="116" mass="12278">MASRGPLLELWGFIGAPLTARGLISLRTPSPVSSSGEQHGLSFVTVTCTLQEARDGKGSTRGPWWVLAVGAGPAGIDQMLARDRDGRGPPVINDCARFPSLPKARRRTAGRAEKNA</sequence>
<evidence type="ECO:0000313" key="1">
    <source>
        <dbReference type="EMBL" id="ORY08069.1"/>
    </source>
</evidence>
<evidence type="ECO:0000313" key="2">
    <source>
        <dbReference type="Proteomes" id="UP000193144"/>
    </source>
</evidence>
<dbReference type="AlphaFoldDB" id="A0A1Y1ZCZ6"/>
<keyword evidence="2" id="KW-1185">Reference proteome</keyword>
<comment type="caution">
    <text evidence="1">The sequence shown here is derived from an EMBL/GenBank/DDBJ whole genome shotgun (WGS) entry which is preliminary data.</text>
</comment>
<name>A0A1Y1ZCZ6_9PLEO</name>
<dbReference type="EMBL" id="MCFA01000104">
    <property type="protein sequence ID" value="ORY08069.1"/>
    <property type="molecule type" value="Genomic_DNA"/>
</dbReference>
<dbReference type="Proteomes" id="UP000193144">
    <property type="component" value="Unassembled WGS sequence"/>
</dbReference>
<organism evidence="1 2">
    <name type="scientific">Clohesyomyces aquaticus</name>
    <dbReference type="NCBI Taxonomy" id="1231657"/>
    <lineage>
        <taxon>Eukaryota</taxon>
        <taxon>Fungi</taxon>
        <taxon>Dikarya</taxon>
        <taxon>Ascomycota</taxon>
        <taxon>Pezizomycotina</taxon>
        <taxon>Dothideomycetes</taxon>
        <taxon>Pleosporomycetidae</taxon>
        <taxon>Pleosporales</taxon>
        <taxon>Lindgomycetaceae</taxon>
        <taxon>Clohesyomyces</taxon>
    </lineage>
</organism>
<accession>A0A1Y1ZCZ6</accession>
<reference evidence="1 2" key="1">
    <citation type="submission" date="2016-07" db="EMBL/GenBank/DDBJ databases">
        <title>Pervasive Adenine N6-methylation of Active Genes in Fungi.</title>
        <authorList>
            <consortium name="DOE Joint Genome Institute"/>
            <person name="Mondo S.J."/>
            <person name="Dannebaum R.O."/>
            <person name="Kuo R.C."/>
            <person name="Labutti K."/>
            <person name="Haridas S."/>
            <person name="Kuo A."/>
            <person name="Salamov A."/>
            <person name="Ahrendt S.R."/>
            <person name="Lipzen A."/>
            <person name="Sullivan W."/>
            <person name="Andreopoulos W.B."/>
            <person name="Clum A."/>
            <person name="Lindquist E."/>
            <person name="Daum C."/>
            <person name="Ramamoorthy G.K."/>
            <person name="Gryganskyi A."/>
            <person name="Culley D."/>
            <person name="Magnuson J.K."/>
            <person name="James T.Y."/>
            <person name="O'Malley M.A."/>
            <person name="Stajich J.E."/>
            <person name="Spatafora J.W."/>
            <person name="Visel A."/>
            <person name="Grigoriev I.V."/>
        </authorList>
    </citation>
    <scope>NUCLEOTIDE SEQUENCE [LARGE SCALE GENOMIC DNA]</scope>
    <source>
        <strain evidence="1 2">CBS 115471</strain>
    </source>
</reference>
<protein>
    <submittedName>
        <fullName evidence="1">Uncharacterized protein</fullName>
    </submittedName>
</protein>